<feature type="chain" id="PRO_5029463439" description="Cytokine receptor-like factor 2-like domain-containing protein" evidence="1">
    <location>
        <begin position="30"/>
        <end position="158"/>
    </location>
</feature>
<reference evidence="3" key="3">
    <citation type="submission" date="2025-09" db="UniProtKB">
        <authorList>
            <consortium name="Ensembl"/>
        </authorList>
    </citation>
    <scope>IDENTIFICATION</scope>
</reference>
<evidence type="ECO:0000313" key="3">
    <source>
        <dbReference type="Ensembl" id="ENSSHAP00000044059.1"/>
    </source>
</evidence>
<evidence type="ECO:0000256" key="1">
    <source>
        <dbReference type="SAM" id="SignalP"/>
    </source>
</evidence>
<feature type="domain" description="Cytokine receptor-like factor 2-like" evidence="2">
    <location>
        <begin position="51"/>
        <end position="128"/>
    </location>
</feature>
<organism evidence="3 4">
    <name type="scientific">Sarcophilus harrisii</name>
    <name type="common">Tasmanian devil</name>
    <name type="synonym">Sarcophilus laniarius</name>
    <dbReference type="NCBI Taxonomy" id="9305"/>
    <lineage>
        <taxon>Eukaryota</taxon>
        <taxon>Metazoa</taxon>
        <taxon>Chordata</taxon>
        <taxon>Craniata</taxon>
        <taxon>Vertebrata</taxon>
        <taxon>Euteleostomi</taxon>
        <taxon>Mammalia</taxon>
        <taxon>Metatheria</taxon>
        <taxon>Dasyuromorphia</taxon>
        <taxon>Dasyuridae</taxon>
        <taxon>Sarcophilus</taxon>
    </lineage>
</organism>
<dbReference type="Ensembl" id="ENSSHAT00000029991.1">
    <property type="protein sequence ID" value="ENSSHAP00000044059.1"/>
    <property type="gene ID" value="ENSSHAG00000029422.1"/>
</dbReference>
<dbReference type="Pfam" id="PF22012">
    <property type="entry name" value="TSLPR_D1"/>
    <property type="match status" value="1"/>
</dbReference>
<dbReference type="InterPro" id="IPR036116">
    <property type="entry name" value="FN3_sf"/>
</dbReference>
<dbReference type="AlphaFoldDB" id="A0A7N4PXZ2"/>
<dbReference type="InterPro" id="IPR053856">
    <property type="entry name" value="TSLPR_D1"/>
</dbReference>
<dbReference type="GeneTree" id="ENSGT00510000048979"/>
<dbReference type="InterPro" id="IPR013783">
    <property type="entry name" value="Ig-like_fold"/>
</dbReference>
<evidence type="ECO:0000259" key="2">
    <source>
        <dbReference type="Pfam" id="PF22012"/>
    </source>
</evidence>
<accession>A0A7N4PXZ2</accession>
<name>A0A7N4PXZ2_SARHA</name>
<reference evidence="3" key="2">
    <citation type="submission" date="2025-08" db="UniProtKB">
        <authorList>
            <consortium name="Ensembl"/>
        </authorList>
    </citation>
    <scope>IDENTIFICATION</scope>
</reference>
<reference evidence="3 4" key="1">
    <citation type="journal article" date="2011" name="Proc. Natl. Acad. Sci. U.S.A.">
        <title>Genetic diversity and population structure of the endangered marsupial Sarcophilus harrisii (Tasmanian devil).</title>
        <authorList>
            <person name="Miller W."/>
            <person name="Hayes V.M."/>
            <person name="Ratan A."/>
            <person name="Petersen D.C."/>
            <person name="Wittekindt N.E."/>
            <person name="Miller J."/>
            <person name="Walenz B."/>
            <person name="Knight J."/>
            <person name="Qi J."/>
            <person name="Zhao F."/>
            <person name="Wang Q."/>
            <person name="Bedoya-Reina O.C."/>
            <person name="Katiyar N."/>
            <person name="Tomsho L.P."/>
            <person name="Kasson L.M."/>
            <person name="Hardie R.A."/>
            <person name="Woodbridge P."/>
            <person name="Tindall E.A."/>
            <person name="Bertelsen M.F."/>
            <person name="Dixon D."/>
            <person name="Pyecroft S."/>
            <person name="Helgen K.M."/>
            <person name="Lesk A.M."/>
            <person name="Pringle T.H."/>
            <person name="Patterson N."/>
            <person name="Zhang Y."/>
            <person name="Kreiss A."/>
            <person name="Woods G.M."/>
            <person name="Jones M.E."/>
            <person name="Schuster S.C."/>
        </authorList>
    </citation>
    <scope>NUCLEOTIDE SEQUENCE [LARGE SCALE GENOMIC DNA]</scope>
</reference>
<dbReference type="FunFam" id="2.60.40.10:FF:001183">
    <property type="entry name" value="Cytokine receptor common subunit gamma"/>
    <property type="match status" value="1"/>
</dbReference>
<dbReference type="SUPFAM" id="SSF49265">
    <property type="entry name" value="Fibronectin type III"/>
    <property type="match status" value="1"/>
</dbReference>
<dbReference type="Gene3D" id="2.60.40.10">
    <property type="entry name" value="Immunoglobulins"/>
    <property type="match status" value="1"/>
</dbReference>
<keyword evidence="1" id="KW-0732">Signal</keyword>
<dbReference type="Proteomes" id="UP000007648">
    <property type="component" value="Unassembled WGS sequence"/>
</dbReference>
<proteinExistence type="predicted"/>
<sequence length="158" mass="17970">MKVKFRFQSKQSASLRMLLFLVLQGVAVGLGTPAPQRSQDPVAAHTPLPKVECWVFNVEFMNCTWDSSSGPQSTNLTLYYWYRGPPKECSRYLFTGALTSGCWFGSKDIKLYDNFNVELRAPGRHFKQEMKLQDLGMRAGERGVGSRLGGEWLFLFFL</sequence>
<evidence type="ECO:0000313" key="4">
    <source>
        <dbReference type="Proteomes" id="UP000007648"/>
    </source>
</evidence>
<feature type="signal peptide" evidence="1">
    <location>
        <begin position="1"/>
        <end position="29"/>
    </location>
</feature>
<dbReference type="InParanoid" id="A0A7N4PXZ2"/>
<keyword evidence="4" id="KW-1185">Reference proteome</keyword>
<protein>
    <recommendedName>
        <fullName evidence="2">Cytokine receptor-like factor 2-like domain-containing protein</fullName>
    </recommendedName>
</protein>